<protein>
    <submittedName>
        <fullName evidence="2">Uncharacterized protein</fullName>
    </submittedName>
</protein>
<feature type="transmembrane region" description="Helical" evidence="1">
    <location>
        <begin position="62"/>
        <end position="82"/>
    </location>
</feature>
<dbReference type="AlphaFoldDB" id="A0ABD1TGT5"/>
<accession>A0ABD1TGT5</accession>
<evidence type="ECO:0000313" key="3">
    <source>
        <dbReference type="Proteomes" id="UP001604336"/>
    </source>
</evidence>
<evidence type="ECO:0000313" key="2">
    <source>
        <dbReference type="EMBL" id="KAL2511939.1"/>
    </source>
</evidence>
<keyword evidence="3" id="KW-1185">Reference proteome</keyword>
<comment type="caution">
    <text evidence="2">The sequence shown here is derived from an EMBL/GenBank/DDBJ whole genome shotgun (WGS) entry which is preliminary data.</text>
</comment>
<organism evidence="2 3">
    <name type="scientific">Abeliophyllum distichum</name>
    <dbReference type="NCBI Taxonomy" id="126358"/>
    <lineage>
        <taxon>Eukaryota</taxon>
        <taxon>Viridiplantae</taxon>
        <taxon>Streptophyta</taxon>
        <taxon>Embryophyta</taxon>
        <taxon>Tracheophyta</taxon>
        <taxon>Spermatophyta</taxon>
        <taxon>Magnoliopsida</taxon>
        <taxon>eudicotyledons</taxon>
        <taxon>Gunneridae</taxon>
        <taxon>Pentapetalae</taxon>
        <taxon>asterids</taxon>
        <taxon>lamiids</taxon>
        <taxon>Lamiales</taxon>
        <taxon>Oleaceae</taxon>
        <taxon>Forsythieae</taxon>
        <taxon>Abeliophyllum</taxon>
    </lineage>
</organism>
<keyword evidence="1" id="KW-1133">Transmembrane helix</keyword>
<keyword evidence="1" id="KW-0812">Transmembrane</keyword>
<dbReference type="Proteomes" id="UP001604336">
    <property type="component" value="Unassembled WGS sequence"/>
</dbReference>
<proteinExistence type="predicted"/>
<keyword evidence="1" id="KW-0472">Membrane</keyword>
<reference evidence="3" key="1">
    <citation type="submission" date="2024-07" db="EMBL/GenBank/DDBJ databases">
        <title>Two chromosome-level genome assemblies of Korean endemic species Abeliophyllum distichum and Forsythia ovata (Oleaceae).</title>
        <authorList>
            <person name="Jang H."/>
        </authorList>
    </citation>
    <scope>NUCLEOTIDE SEQUENCE [LARGE SCALE GENOMIC DNA]</scope>
</reference>
<dbReference type="EMBL" id="JBFOLK010000005">
    <property type="protein sequence ID" value="KAL2511939.1"/>
    <property type="molecule type" value="Genomic_DNA"/>
</dbReference>
<evidence type="ECO:0000256" key="1">
    <source>
        <dbReference type="SAM" id="Phobius"/>
    </source>
</evidence>
<sequence length="100" mass="10882">MTRYVISLNVIETTQVASSSKDITPIQRNSSMGLNTSSIKSDQNDPIEEGYEFCNALRFSGYVIRLVSVVDADMLILVLILVDVLHGSNGDGFNSGVKVN</sequence>
<name>A0ABD1TGT5_9LAMI</name>
<gene>
    <name evidence="2" type="ORF">Adt_17539</name>
</gene>